<keyword evidence="4" id="KW-0640">Prion</keyword>
<dbReference type="PANTHER" id="PTHR37542:SF3">
    <property type="entry name" value="PRION-INHIBITION AND PROPAGATION HELO DOMAIN-CONTAINING PROTEIN"/>
    <property type="match status" value="1"/>
</dbReference>
<sequence length="553" mass="61981">MSAQPAEVMTEAASRDLAQLWQAAVEDYEKRTGKSLQLRLSRSMTEVMDGMEGLSNKFKDFRDDRSKVAKVRTAFKANMWLIQNIVNTVQATTSVFPPTMPAGLIFTAFGQVMQTFADVSADYDKIMGFFDFTHRFFDRLSMIEEKVPALPPFQRCVTRVFSSMLKICSTAQEYAKEKRLKRWFETLIKGADGDLAAAHMEMEQAVNELSQAVGLATLRIADILSEVVQNMNGNVEFLVSKSIVMDKRTEVIQSNTDLIMQQNKELGSTQDKMTEMQHQTLEMMTDQSQLLNNILDYFGAIQMGQTFGKTYQTSLLKLGVVRLRLARWGQSIGLSNLDDVECLQQTKLSPNDIPKIKDILSQVLDLFADAERVSERFQQRSGNLSIAVLDPTKELDEDSASLHRKIYELAEKRQEKAGLKPKPRLTLYEEKSFTRLIEDIGGLVNALVDLFPETLQEQRKLCAEEVSEVNMTKKALPLLKEASDGQDKLLSEMVVKAIRSSSATTYTNSVIFSGPNSGFQVGTNSGSISDVHWGVRERTSSASEPSTPSDDSE</sequence>
<comment type="caution">
    <text evidence="4">The sequence shown here is derived from an EMBL/GenBank/DDBJ whole genome shotgun (WGS) entry which is preliminary data.</text>
</comment>
<protein>
    <submittedName>
        <fullName evidence="4">Prion-inhibition and propagation-domain-containing protein</fullName>
    </submittedName>
</protein>
<dbReference type="Proteomes" id="UP001610335">
    <property type="component" value="Unassembled WGS sequence"/>
</dbReference>
<reference evidence="4 5" key="1">
    <citation type="submission" date="2024-07" db="EMBL/GenBank/DDBJ databases">
        <title>Section-level genome sequencing and comparative genomics of Aspergillus sections Usti and Cavernicolus.</title>
        <authorList>
            <consortium name="Lawrence Berkeley National Laboratory"/>
            <person name="Nybo J.L."/>
            <person name="Vesth T.C."/>
            <person name="Theobald S."/>
            <person name="Frisvad J.C."/>
            <person name="Larsen T.O."/>
            <person name="Kjaerboelling I."/>
            <person name="Rothschild-Mancinelli K."/>
            <person name="Lyhne E.K."/>
            <person name="Kogle M.E."/>
            <person name="Barry K."/>
            <person name="Clum A."/>
            <person name="Na H."/>
            <person name="Ledsgaard L."/>
            <person name="Lin J."/>
            <person name="Lipzen A."/>
            <person name="Kuo A."/>
            <person name="Riley R."/>
            <person name="Mondo S."/>
            <person name="LaButti K."/>
            <person name="Haridas S."/>
            <person name="Pangalinan J."/>
            <person name="Salamov A.A."/>
            <person name="Simmons B.A."/>
            <person name="Magnuson J.K."/>
            <person name="Chen J."/>
            <person name="Drula E."/>
            <person name="Henrissat B."/>
            <person name="Wiebenga A."/>
            <person name="Lubbers R.J."/>
            <person name="Gomes A.C."/>
            <person name="Makela M.R."/>
            <person name="Stajich J."/>
            <person name="Grigoriev I.V."/>
            <person name="Mortensen U.H."/>
            <person name="De vries R.P."/>
            <person name="Baker S.E."/>
            <person name="Andersen M.R."/>
        </authorList>
    </citation>
    <scope>NUCLEOTIDE SEQUENCE [LARGE SCALE GENOMIC DNA]</scope>
    <source>
        <strain evidence="4 5">CBS 600.67</strain>
    </source>
</reference>
<dbReference type="InterPro" id="IPR038305">
    <property type="entry name" value="HeLo_sf"/>
</dbReference>
<evidence type="ECO:0000259" key="1">
    <source>
        <dbReference type="Pfam" id="PF14479"/>
    </source>
</evidence>
<dbReference type="Pfam" id="PF17109">
    <property type="entry name" value="Goodbye"/>
    <property type="match status" value="1"/>
</dbReference>
<keyword evidence="5" id="KW-1185">Reference proteome</keyword>
<feature type="domain" description="Prion-inhibition and propagation HeLo" evidence="1">
    <location>
        <begin position="289"/>
        <end position="478"/>
    </location>
</feature>
<dbReference type="Gene3D" id="1.20.120.1020">
    <property type="entry name" value="Prion-inhibition and propagation, HeLo domain"/>
    <property type="match status" value="1"/>
</dbReference>
<dbReference type="InterPro" id="IPR029498">
    <property type="entry name" value="HeLo_dom"/>
</dbReference>
<evidence type="ECO:0000259" key="3">
    <source>
        <dbReference type="Pfam" id="PF17109"/>
    </source>
</evidence>
<dbReference type="PANTHER" id="PTHR37542">
    <property type="entry name" value="HELO DOMAIN-CONTAINING PROTEIN-RELATED"/>
    <property type="match status" value="1"/>
</dbReference>
<dbReference type="EMBL" id="JBFXLS010000005">
    <property type="protein sequence ID" value="KAL2832928.1"/>
    <property type="molecule type" value="Genomic_DNA"/>
</dbReference>
<gene>
    <name evidence="4" type="ORF">BDW59DRAFT_138923</name>
</gene>
<accession>A0ABR4IYS1</accession>
<evidence type="ECO:0000313" key="5">
    <source>
        <dbReference type="Proteomes" id="UP001610335"/>
    </source>
</evidence>
<keyword evidence="4" id="KW-0034">Amyloid</keyword>
<name>A0ABR4IYS1_9EURO</name>
<organism evidence="4 5">
    <name type="scientific">Aspergillus cavernicola</name>
    <dbReference type="NCBI Taxonomy" id="176166"/>
    <lineage>
        <taxon>Eukaryota</taxon>
        <taxon>Fungi</taxon>
        <taxon>Dikarya</taxon>
        <taxon>Ascomycota</taxon>
        <taxon>Pezizomycotina</taxon>
        <taxon>Eurotiomycetes</taxon>
        <taxon>Eurotiomycetidae</taxon>
        <taxon>Eurotiales</taxon>
        <taxon>Aspergillaceae</taxon>
        <taxon>Aspergillus</taxon>
        <taxon>Aspergillus subgen. Nidulantes</taxon>
    </lineage>
</organism>
<feature type="domain" description="Fungal death-pathway protein SesB" evidence="2">
    <location>
        <begin position="504"/>
        <end position="529"/>
    </location>
</feature>
<evidence type="ECO:0000313" key="4">
    <source>
        <dbReference type="EMBL" id="KAL2832928.1"/>
    </source>
</evidence>
<dbReference type="Pfam" id="PF17046">
    <property type="entry name" value="Ses_B"/>
    <property type="match status" value="1"/>
</dbReference>
<dbReference type="InterPro" id="IPR031469">
    <property type="entry name" value="SesB_dom"/>
</dbReference>
<dbReference type="Pfam" id="PF14479">
    <property type="entry name" value="HeLo"/>
    <property type="match status" value="1"/>
</dbReference>
<evidence type="ECO:0000259" key="2">
    <source>
        <dbReference type="Pfam" id="PF17046"/>
    </source>
</evidence>
<proteinExistence type="predicted"/>
<dbReference type="InterPro" id="IPR031350">
    <property type="entry name" value="Goodbye_dom"/>
</dbReference>
<feature type="domain" description="Fungal STAND N-terminal Goodbye" evidence="3">
    <location>
        <begin position="21"/>
        <end position="140"/>
    </location>
</feature>